<dbReference type="OrthoDB" id="57563at2759"/>
<protein>
    <recommendedName>
        <fullName evidence="1">SET domain-containing protein</fullName>
    </recommendedName>
</protein>
<proteinExistence type="predicted"/>
<accession>A0A225VUU0</accession>
<dbReference type="EMBL" id="NBNE01002909">
    <property type="protein sequence ID" value="OWZ09112.1"/>
    <property type="molecule type" value="Genomic_DNA"/>
</dbReference>
<feature type="domain" description="SET" evidence="1">
    <location>
        <begin position="88"/>
        <end position="212"/>
    </location>
</feature>
<gene>
    <name evidence="2" type="ORF">PHMEG_00018237</name>
</gene>
<dbReference type="Gene3D" id="2.170.270.10">
    <property type="entry name" value="SET domain"/>
    <property type="match status" value="1"/>
</dbReference>
<evidence type="ECO:0000313" key="3">
    <source>
        <dbReference type="Proteomes" id="UP000198211"/>
    </source>
</evidence>
<dbReference type="InterPro" id="IPR001214">
    <property type="entry name" value="SET_dom"/>
</dbReference>
<dbReference type="Proteomes" id="UP000198211">
    <property type="component" value="Unassembled WGS sequence"/>
</dbReference>
<dbReference type="PROSITE" id="PS50280">
    <property type="entry name" value="SET"/>
    <property type="match status" value="1"/>
</dbReference>
<dbReference type="InterPro" id="IPR046341">
    <property type="entry name" value="SET_dom_sf"/>
</dbReference>
<organism evidence="2 3">
    <name type="scientific">Phytophthora megakarya</name>
    <dbReference type="NCBI Taxonomy" id="4795"/>
    <lineage>
        <taxon>Eukaryota</taxon>
        <taxon>Sar</taxon>
        <taxon>Stramenopiles</taxon>
        <taxon>Oomycota</taxon>
        <taxon>Peronosporomycetes</taxon>
        <taxon>Peronosporales</taxon>
        <taxon>Peronosporaceae</taxon>
        <taxon>Phytophthora</taxon>
    </lineage>
</organism>
<dbReference type="SUPFAM" id="SSF82199">
    <property type="entry name" value="SET domain"/>
    <property type="match status" value="1"/>
</dbReference>
<dbReference type="STRING" id="4795.A0A225VUU0"/>
<keyword evidence="3" id="KW-1185">Reference proteome</keyword>
<dbReference type="AlphaFoldDB" id="A0A225VUU0"/>
<sequence length="230" mass="25186">MFDICTVRSVLFKINVFRAGGVDRGALAFRRQAVKRISHWRFLPVSIGINGGAGRGCATRCNAFSCLNASENRFCEERNCAFAGACGNSLQVNPSLVIARNKRTGLRGLVATSDIVAGEVIGKYLGQLDLFGPPCRNGPANDGYRMHLKTRTTRNKHIGLDAKEAGGVLRFFNHSCNPCARFHEVQTGERLTVVAVTIRDVAAEEHVTVSYGDRLWFVCRVDVNIAISNI</sequence>
<name>A0A225VUU0_9STRA</name>
<evidence type="ECO:0000259" key="1">
    <source>
        <dbReference type="PROSITE" id="PS50280"/>
    </source>
</evidence>
<dbReference type="SMART" id="SM00317">
    <property type="entry name" value="SET"/>
    <property type="match status" value="1"/>
</dbReference>
<evidence type="ECO:0000313" key="2">
    <source>
        <dbReference type="EMBL" id="OWZ09112.1"/>
    </source>
</evidence>
<dbReference type="Pfam" id="PF00856">
    <property type="entry name" value="SET"/>
    <property type="match status" value="1"/>
</dbReference>
<reference evidence="3" key="1">
    <citation type="submission" date="2017-03" db="EMBL/GenBank/DDBJ databases">
        <title>Phytopthora megakarya and P. palmivora, two closely related causual agents of cacao black pod achieved similar genome size and gene model numbers by different mechanisms.</title>
        <authorList>
            <person name="Ali S."/>
            <person name="Shao J."/>
            <person name="Larry D.J."/>
            <person name="Kronmiller B."/>
            <person name="Shen D."/>
            <person name="Strem M.D."/>
            <person name="Melnick R.L."/>
            <person name="Guiltinan M.J."/>
            <person name="Tyler B.M."/>
            <person name="Meinhardt L.W."/>
            <person name="Bailey B.A."/>
        </authorList>
    </citation>
    <scope>NUCLEOTIDE SEQUENCE [LARGE SCALE GENOMIC DNA]</scope>
    <source>
        <strain evidence="3">zdho120</strain>
    </source>
</reference>
<comment type="caution">
    <text evidence="2">The sequence shown here is derived from an EMBL/GenBank/DDBJ whole genome shotgun (WGS) entry which is preliminary data.</text>
</comment>